<evidence type="ECO:0000256" key="3">
    <source>
        <dbReference type="ARBA" id="ARBA00023274"/>
    </source>
</evidence>
<dbReference type="InterPro" id="IPR014721">
    <property type="entry name" value="Ribsml_uS5_D2-typ_fold_subgr"/>
</dbReference>
<gene>
    <name evidence="5" type="primary">rpsI</name>
    <name evidence="7" type="ORF">A3A04_01345</name>
</gene>
<evidence type="ECO:0000256" key="2">
    <source>
        <dbReference type="ARBA" id="ARBA00022980"/>
    </source>
</evidence>
<organism evidence="7 8">
    <name type="scientific">Candidatus Harrisonbacteria bacterium RIFCSPLOWO2_01_FULL_40_28</name>
    <dbReference type="NCBI Taxonomy" id="1798406"/>
    <lineage>
        <taxon>Bacteria</taxon>
        <taxon>Candidatus Harrisoniibacteriota</taxon>
    </lineage>
</organism>
<dbReference type="Pfam" id="PF00380">
    <property type="entry name" value="Ribosomal_S9"/>
    <property type="match status" value="1"/>
</dbReference>
<dbReference type="GO" id="GO:0003735">
    <property type="term" value="F:structural constituent of ribosome"/>
    <property type="evidence" value="ECO:0007669"/>
    <property type="project" value="InterPro"/>
</dbReference>
<dbReference type="STRING" id="1798406.A3A04_01345"/>
<evidence type="ECO:0000256" key="5">
    <source>
        <dbReference type="HAMAP-Rule" id="MF_00532"/>
    </source>
</evidence>
<dbReference type="PANTHER" id="PTHR21569:SF1">
    <property type="entry name" value="SMALL RIBOSOMAL SUBUNIT PROTEIN US9M"/>
    <property type="match status" value="1"/>
</dbReference>
<dbReference type="GO" id="GO:0015935">
    <property type="term" value="C:small ribosomal subunit"/>
    <property type="evidence" value="ECO:0007669"/>
    <property type="project" value="UniProtKB-ARBA"/>
</dbReference>
<sequence>MISEKSSQNKYFEAVGRRKTAVARVRLFKASSKTSDVEVNKKSYKDYFVLPRQQKTVIAPFDLLSLQGTLKATVRVRGGGIEAQAEAVRHGIARALVVMDEASKKRLQRASFLTRDSRMVERKKYGLKKARRAPQWNKR</sequence>
<dbReference type="InterPro" id="IPR023035">
    <property type="entry name" value="Ribosomal_uS9_bac/plastid"/>
</dbReference>
<dbReference type="PROSITE" id="PS00360">
    <property type="entry name" value="RIBOSOMAL_S9"/>
    <property type="match status" value="1"/>
</dbReference>
<comment type="caution">
    <text evidence="7">The sequence shown here is derived from an EMBL/GenBank/DDBJ whole genome shotgun (WGS) entry which is preliminary data.</text>
</comment>
<evidence type="ECO:0000313" key="8">
    <source>
        <dbReference type="Proteomes" id="UP000178517"/>
    </source>
</evidence>
<evidence type="ECO:0000256" key="1">
    <source>
        <dbReference type="ARBA" id="ARBA00005251"/>
    </source>
</evidence>
<comment type="similarity">
    <text evidence="1 5 6">Belongs to the universal ribosomal protein uS9 family.</text>
</comment>
<dbReference type="SUPFAM" id="SSF54211">
    <property type="entry name" value="Ribosomal protein S5 domain 2-like"/>
    <property type="match status" value="1"/>
</dbReference>
<evidence type="ECO:0000256" key="6">
    <source>
        <dbReference type="RuleBase" id="RU003815"/>
    </source>
</evidence>
<accession>A0A1G1ZKC4</accession>
<keyword evidence="2 5" id="KW-0689">Ribosomal protein</keyword>
<dbReference type="InterPro" id="IPR020574">
    <property type="entry name" value="Ribosomal_uS9_CS"/>
</dbReference>
<evidence type="ECO:0000313" key="7">
    <source>
        <dbReference type="EMBL" id="OGY64994.1"/>
    </source>
</evidence>
<proteinExistence type="inferred from homology"/>
<dbReference type="GO" id="GO:0003723">
    <property type="term" value="F:RNA binding"/>
    <property type="evidence" value="ECO:0007669"/>
    <property type="project" value="TreeGrafter"/>
</dbReference>
<dbReference type="EMBL" id="MHJI01000027">
    <property type="protein sequence ID" value="OGY64994.1"/>
    <property type="molecule type" value="Genomic_DNA"/>
</dbReference>
<dbReference type="AlphaFoldDB" id="A0A1G1ZKC4"/>
<protein>
    <recommendedName>
        <fullName evidence="4 5">Small ribosomal subunit protein uS9</fullName>
    </recommendedName>
</protein>
<dbReference type="InterPro" id="IPR020568">
    <property type="entry name" value="Ribosomal_Su5_D2-typ_SF"/>
</dbReference>
<dbReference type="NCBIfam" id="NF001099">
    <property type="entry name" value="PRK00132.1"/>
    <property type="match status" value="1"/>
</dbReference>
<dbReference type="GO" id="GO:0006412">
    <property type="term" value="P:translation"/>
    <property type="evidence" value="ECO:0007669"/>
    <property type="project" value="UniProtKB-UniRule"/>
</dbReference>
<dbReference type="PANTHER" id="PTHR21569">
    <property type="entry name" value="RIBOSOMAL PROTEIN S9"/>
    <property type="match status" value="1"/>
</dbReference>
<name>A0A1G1ZKC4_9BACT</name>
<reference evidence="7 8" key="1">
    <citation type="journal article" date="2016" name="Nat. Commun.">
        <title>Thousands of microbial genomes shed light on interconnected biogeochemical processes in an aquifer system.</title>
        <authorList>
            <person name="Anantharaman K."/>
            <person name="Brown C.T."/>
            <person name="Hug L.A."/>
            <person name="Sharon I."/>
            <person name="Castelle C.J."/>
            <person name="Probst A.J."/>
            <person name="Thomas B.C."/>
            <person name="Singh A."/>
            <person name="Wilkins M.J."/>
            <person name="Karaoz U."/>
            <person name="Brodie E.L."/>
            <person name="Williams K.H."/>
            <person name="Hubbard S.S."/>
            <person name="Banfield J.F."/>
        </authorList>
    </citation>
    <scope>NUCLEOTIDE SEQUENCE [LARGE SCALE GENOMIC DNA]</scope>
</reference>
<evidence type="ECO:0000256" key="4">
    <source>
        <dbReference type="ARBA" id="ARBA00035259"/>
    </source>
</evidence>
<dbReference type="Proteomes" id="UP000178517">
    <property type="component" value="Unassembled WGS sequence"/>
</dbReference>
<dbReference type="HAMAP" id="MF_00532_B">
    <property type="entry name" value="Ribosomal_uS9_B"/>
    <property type="match status" value="1"/>
</dbReference>
<dbReference type="InterPro" id="IPR000754">
    <property type="entry name" value="Ribosomal_uS9"/>
</dbReference>
<keyword evidence="3 5" id="KW-0687">Ribonucleoprotein</keyword>
<dbReference type="Gene3D" id="3.30.230.10">
    <property type="match status" value="1"/>
</dbReference>
<dbReference type="GO" id="GO:0005737">
    <property type="term" value="C:cytoplasm"/>
    <property type="evidence" value="ECO:0007669"/>
    <property type="project" value="UniProtKB-ARBA"/>
</dbReference>
<dbReference type="FunFam" id="3.30.230.10:FF:000001">
    <property type="entry name" value="30S ribosomal protein S9"/>
    <property type="match status" value="1"/>
</dbReference>